<evidence type="ECO:0000313" key="3">
    <source>
        <dbReference type="EMBL" id="KAF7374302.1"/>
    </source>
</evidence>
<evidence type="ECO:0000256" key="1">
    <source>
        <dbReference type="SAM" id="MobiDB-lite"/>
    </source>
</evidence>
<proteinExistence type="predicted"/>
<gene>
    <name evidence="3" type="ORF">MSAN_00313400</name>
</gene>
<name>A0A8H6ZBE8_9AGAR</name>
<dbReference type="AlphaFoldDB" id="A0A8H6ZBE8"/>
<comment type="caution">
    <text evidence="3">The sequence shown here is derived from an EMBL/GenBank/DDBJ whole genome shotgun (WGS) entry which is preliminary data.</text>
</comment>
<keyword evidence="4" id="KW-1185">Reference proteome</keyword>
<keyword evidence="2" id="KW-0732">Signal</keyword>
<evidence type="ECO:0000313" key="4">
    <source>
        <dbReference type="Proteomes" id="UP000623467"/>
    </source>
</evidence>
<protein>
    <submittedName>
        <fullName evidence="3">Uncharacterized protein</fullName>
    </submittedName>
</protein>
<dbReference type="Proteomes" id="UP000623467">
    <property type="component" value="Unassembled WGS sequence"/>
</dbReference>
<feature type="signal peptide" evidence="2">
    <location>
        <begin position="1"/>
        <end position="22"/>
    </location>
</feature>
<sequence length="275" mass="30060">MPLAYTLAHATTLFIFACPGSTLRPTGDDANTGVRESNRIPTQEGQRGYRGVAPLSLGARKGEKRREDRRLRVTTTKTKVMKRTRSRRAWTSTWPPIATLAQEQEGYLSSRRIFALHADDRDKHCRHPAPRLPRRRRRFPRPSPRRVRALSPTSAAHLLVTDRAAMLSPLPGPLSLHALPGCCPALQLYPLSLPPFRCRPIHLAATAATTIAVAIASTCRFSVLPPGLGRVAGVPDPTCSRSFLFRSSRSNPGASPSIPISPAPRLLAASSPICH</sequence>
<feature type="region of interest" description="Disordered" evidence="1">
    <location>
        <begin position="124"/>
        <end position="147"/>
    </location>
</feature>
<evidence type="ECO:0000256" key="2">
    <source>
        <dbReference type="SAM" id="SignalP"/>
    </source>
</evidence>
<reference evidence="3" key="1">
    <citation type="submission" date="2020-05" db="EMBL/GenBank/DDBJ databases">
        <title>Mycena genomes resolve the evolution of fungal bioluminescence.</title>
        <authorList>
            <person name="Tsai I.J."/>
        </authorList>
    </citation>
    <scope>NUCLEOTIDE SEQUENCE</scope>
    <source>
        <strain evidence="3">160909Yilan</strain>
    </source>
</reference>
<dbReference type="EMBL" id="JACAZH010000002">
    <property type="protein sequence ID" value="KAF7374302.1"/>
    <property type="molecule type" value="Genomic_DNA"/>
</dbReference>
<organism evidence="3 4">
    <name type="scientific">Mycena sanguinolenta</name>
    <dbReference type="NCBI Taxonomy" id="230812"/>
    <lineage>
        <taxon>Eukaryota</taxon>
        <taxon>Fungi</taxon>
        <taxon>Dikarya</taxon>
        <taxon>Basidiomycota</taxon>
        <taxon>Agaricomycotina</taxon>
        <taxon>Agaricomycetes</taxon>
        <taxon>Agaricomycetidae</taxon>
        <taxon>Agaricales</taxon>
        <taxon>Marasmiineae</taxon>
        <taxon>Mycenaceae</taxon>
        <taxon>Mycena</taxon>
    </lineage>
</organism>
<feature type="chain" id="PRO_5034758519" evidence="2">
    <location>
        <begin position="23"/>
        <end position="275"/>
    </location>
</feature>
<accession>A0A8H6ZBE8</accession>